<dbReference type="EMBL" id="GEDC01019756">
    <property type="protein sequence ID" value="JAS17542.1"/>
    <property type="molecule type" value="Transcribed_RNA"/>
</dbReference>
<name>A0A1B6CVM0_9HEMI</name>
<gene>
    <name evidence="2" type="ORF">g.3961</name>
</gene>
<proteinExistence type="predicted"/>
<feature type="chain" id="PRO_5008580827" evidence="1">
    <location>
        <begin position="17"/>
        <end position="381"/>
    </location>
</feature>
<evidence type="ECO:0000256" key="1">
    <source>
        <dbReference type="SAM" id="SignalP"/>
    </source>
</evidence>
<sequence length="381" mass="45317">MKILMIMCLVFCVVFPLEIRIFLERVDQALANLLSNPSPSNTTKLFQDLSAYSYNLVRLNKLFSLKREVIMPAAKYLQEIKCPTFLKQIDSKKIKKDFNLDEKASVMFDRTIDKIQRSISLFFQQYELNPNFIFIPVKNRTFNTLESVDNKITELFKSPNPDEKIQMMKNLSLYYYLLGKFIKQFKLGRDSVMDRAKALYQAKIPNFYAYSDIEALSIGFKLQRDEAALFRNSIYNIKDRFDDLLLACKENINFESKVDYSSVFLLIKKDKRLRELVFFPDPYYKSSLLKTLKSLYHLLGYLRRDNVKYKRELYNKIREFYQDKPLLFLRKKIDSQFLQTKFGLTNDETQDMKDFVISITDRFNEFRIDFMNVTNININVL</sequence>
<organism evidence="2">
    <name type="scientific">Clastoptera arizonana</name>
    <name type="common">Arizona spittle bug</name>
    <dbReference type="NCBI Taxonomy" id="38151"/>
    <lineage>
        <taxon>Eukaryota</taxon>
        <taxon>Metazoa</taxon>
        <taxon>Ecdysozoa</taxon>
        <taxon>Arthropoda</taxon>
        <taxon>Hexapoda</taxon>
        <taxon>Insecta</taxon>
        <taxon>Pterygota</taxon>
        <taxon>Neoptera</taxon>
        <taxon>Paraneoptera</taxon>
        <taxon>Hemiptera</taxon>
        <taxon>Auchenorrhyncha</taxon>
        <taxon>Cercopoidea</taxon>
        <taxon>Clastopteridae</taxon>
        <taxon>Clastoptera</taxon>
    </lineage>
</organism>
<feature type="signal peptide" evidence="1">
    <location>
        <begin position="1"/>
        <end position="16"/>
    </location>
</feature>
<dbReference type="AlphaFoldDB" id="A0A1B6CVM0"/>
<keyword evidence="1" id="KW-0732">Signal</keyword>
<evidence type="ECO:0000313" key="2">
    <source>
        <dbReference type="EMBL" id="JAS17542.1"/>
    </source>
</evidence>
<protein>
    <submittedName>
        <fullName evidence="2">Uncharacterized protein</fullName>
    </submittedName>
</protein>
<reference evidence="2" key="1">
    <citation type="submission" date="2015-12" db="EMBL/GenBank/DDBJ databases">
        <title>De novo transcriptome assembly of four potential Pierce s Disease insect vectors from Arizona vineyards.</title>
        <authorList>
            <person name="Tassone E.E."/>
        </authorList>
    </citation>
    <scope>NUCLEOTIDE SEQUENCE</scope>
</reference>
<accession>A0A1B6CVM0</accession>